<dbReference type="EMBL" id="JAGGLR010000011">
    <property type="protein sequence ID" value="MBP2063277.1"/>
    <property type="molecule type" value="Genomic_DNA"/>
</dbReference>
<protein>
    <submittedName>
        <fullName evidence="1">Uncharacterized protein</fullName>
    </submittedName>
</protein>
<sequence length="48" mass="5240">MLAARAHTMKAVDAVAEVLDFARARTGLSNVTVSLCLGCLWPRHFALR</sequence>
<accession>A0A060ZCL5</accession>
<evidence type="ECO:0000313" key="1">
    <source>
        <dbReference type="EMBL" id="CDR01889.1"/>
    </source>
</evidence>
<gene>
    <name evidence="2" type="ORF">J2Z30_004298</name>
    <name evidence="1" type="ORF">SIRAN528</name>
</gene>
<name>A0A060ZCL5_9ACTN</name>
<dbReference type="AlphaFoldDB" id="A0A060ZCL5"/>
<dbReference type="EMBL" id="LK022848">
    <property type="protein sequence ID" value="CDR01889.1"/>
    <property type="molecule type" value="Genomic_DNA"/>
</dbReference>
<evidence type="ECO:0000313" key="3">
    <source>
        <dbReference type="Proteomes" id="UP000756710"/>
    </source>
</evidence>
<dbReference type="Proteomes" id="UP000756710">
    <property type="component" value="Unassembled WGS sequence"/>
</dbReference>
<reference evidence="1" key="1">
    <citation type="submission" date="2014-05" db="EMBL/GenBank/DDBJ databases">
        <authorList>
            <person name="Horn Fabian"/>
        </authorList>
    </citation>
    <scope>NUCLEOTIDE SEQUENCE</scope>
</reference>
<reference evidence="2 3" key="2">
    <citation type="submission" date="2021-03" db="EMBL/GenBank/DDBJ databases">
        <title>Genomic Encyclopedia of Type Strains, Phase IV (KMG-IV): sequencing the most valuable type-strain genomes for metagenomic binning, comparative biology and taxonomic classification.</title>
        <authorList>
            <person name="Goeker M."/>
        </authorList>
    </citation>
    <scope>NUCLEOTIDE SEQUENCE [LARGE SCALE GENOMIC DNA]</scope>
    <source>
        <strain evidence="2 3">DSM 41954</strain>
    </source>
</reference>
<evidence type="ECO:0000313" key="2">
    <source>
        <dbReference type="EMBL" id="MBP2063277.1"/>
    </source>
</evidence>
<proteinExistence type="predicted"/>
<keyword evidence="3" id="KW-1185">Reference proteome</keyword>
<dbReference type="HOGENOM" id="CLU_3158329_0_0_11"/>
<organism evidence="1">
    <name type="scientific">Streptomyces iranensis</name>
    <dbReference type="NCBI Taxonomy" id="576784"/>
    <lineage>
        <taxon>Bacteria</taxon>
        <taxon>Bacillati</taxon>
        <taxon>Actinomycetota</taxon>
        <taxon>Actinomycetes</taxon>
        <taxon>Kitasatosporales</taxon>
        <taxon>Streptomycetaceae</taxon>
        <taxon>Streptomyces</taxon>
        <taxon>Streptomyces violaceusniger group</taxon>
    </lineage>
</organism>